<accession>A0ABN6XDN0</accession>
<keyword evidence="4" id="KW-1185">Reference proteome</keyword>
<gene>
    <name evidence="3" type="ORF">GCM10025865_21590</name>
</gene>
<feature type="chain" id="PRO_5045669782" description="Sporulation stage II protein D amidase enhancer LytB N-terminal domain-containing protein" evidence="1">
    <location>
        <begin position="29"/>
        <end position="707"/>
    </location>
</feature>
<evidence type="ECO:0000313" key="3">
    <source>
        <dbReference type="EMBL" id="BDZ42860.1"/>
    </source>
</evidence>
<keyword evidence="1" id="KW-0732">Signal</keyword>
<dbReference type="EMBL" id="AP027729">
    <property type="protein sequence ID" value="BDZ42860.1"/>
    <property type="molecule type" value="Genomic_DNA"/>
</dbReference>
<reference evidence="4" key="1">
    <citation type="journal article" date="2019" name="Int. J. Syst. Evol. Microbiol.">
        <title>The Global Catalogue of Microorganisms (GCM) 10K type strain sequencing project: providing services to taxonomists for standard genome sequencing and annotation.</title>
        <authorList>
            <consortium name="The Broad Institute Genomics Platform"/>
            <consortium name="The Broad Institute Genome Sequencing Center for Infectious Disease"/>
            <person name="Wu L."/>
            <person name="Ma J."/>
        </authorList>
    </citation>
    <scope>NUCLEOTIDE SEQUENCE [LARGE SCALE GENOMIC DNA]</scope>
    <source>
        <strain evidence="4">NBRC 108565</strain>
    </source>
</reference>
<protein>
    <recommendedName>
        <fullName evidence="2">Sporulation stage II protein D amidase enhancer LytB N-terminal domain-containing protein</fullName>
    </recommendedName>
</protein>
<feature type="signal peptide" evidence="1">
    <location>
        <begin position="1"/>
        <end position="28"/>
    </location>
</feature>
<sequence length="707" mass="74156">MGRVVRAVAFLSSAVLALLFVVAPGASAAGQSNAVTGKITGPTTITSGGSTTVAATYTKNGTKVSRATVELQKYTSGRWVDAAPITITDGTGARTIYPKGTTTYRIRNYNGSAISTTFKVTVSANAVTGKITGPTTITSGGSTTVTATYTKNGTKVSRATVELQKYTSGRWVDAAPITITDGTGARTIYPKGTTTYRIRNYNGSAISTTFKVTVSANAVTGKITGPTTITSGGSTTVTATYTKNGTKVSRATVELQKYTSSGWVDAAPITITDGTGARTIYPKGTTTYRIRNYNGSAISTTFKVTVSSVPASFTIRGSGFGHGVGMSQYGAYAMALAGNSSTQILGHYYPGTKVSRPTTPESVAVQVFGPEPYSYTKGTYSDEKTSTTVKVTGGSWRLRSDDGTTLASGTGTTEIGLSTTSTTVTATIGSRTYRDAVLRIHWSGTRYYMSSGPEALATITGAQGVYRNGRLTVRPRSGKVNIVNDVLLNTEYLYGIAEMPSSWGRTTLSALAAQAITARSYAMTKSWKSACACHVVDDIRDQNYTGWRKEGEGTSGYYGDIWVRAVDATVSNRTSAKVLTYAGKPVATHYFSSSGGRTVSSQDVWTSTVPFEQSVDDHWSLDAPGNSMKAWTRSINQRSAQTLFGLSDVVSISVSKKSSGGTMLALTATSSAGATTTISGKSDALRSRLGRATTEGSLPAAWITSIG</sequence>
<organism evidence="3 4">
    <name type="scientific">Paraoerskovia sediminicola</name>
    <dbReference type="NCBI Taxonomy" id="1138587"/>
    <lineage>
        <taxon>Bacteria</taxon>
        <taxon>Bacillati</taxon>
        <taxon>Actinomycetota</taxon>
        <taxon>Actinomycetes</taxon>
        <taxon>Micrococcales</taxon>
        <taxon>Cellulomonadaceae</taxon>
        <taxon>Paraoerskovia</taxon>
    </lineage>
</organism>
<proteinExistence type="predicted"/>
<evidence type="ECO:0000259" key="2">
    <source>
        <dbReference type="Pfam" id="PF08486"/>
    </source>
</evidence>
<dbReference type="Pfam" id="PF08486">
    <property type="entry name" value="SpoIID"/>
    <property type="match status" value="1"/>
</dbReference>
<evidence type="ECO:0000256" key="1">
    <source>
        <dbReference type="SAM" id="SignalP"/>
    </source>
</evidence>
<name>A0ABN6XDN0_9CELL</name>
<dbReference type="InterPro" id="IPR013693">
    <property type="entry name" value="SpoIID/LytB_N"/>
</dbReference>
<dbReference type="RefSeq" id="WP_286217259.1">
    <property type="nucleotide sequence ID" value="NZ_AP027729.1"/>
</dbReference>
<dbReference type="Proteomes" id="UP001321475">
    <property type="component" value="Chromosome"/>
</dbReference>
<dbReference type="NCBIfam" id="TIGR02669">
    <property type="entry name" value="SpoIID_LytB"/>
    <property type="match status" value="1"/>
</dbReference>
<evidence type="ECO:0000313" key="4">
    <source>
        <dbReference type="Proteomes" id="UP001321475"/>
    </source>
</evidence>
<feature type="domain" description="Sporulation stage II protein D amidase enhancer LytB N-terminal" evidence="2">
    <location>
        <begin position="477"/>
        <end position="570"/>
    </location>
</feature>
<dbReference type="InterPro" id="IPR013486">
    <property type="entry name" value="SpoIID/LytB"/>
</dbReference>